<gene>
    <name evidence="1" type="ORF">kac65v161_gp149</name>
</gene>
<keyword evidence="1" id="KW-0347">Helicase</keyword>
<dbReference type="GO" id="GO:0004386">
    <property type="term" value="F:helicase activity"/>
    <property type="evidence" value="ECO:0007669"/>
    <property type="project" value="UniProtKB-KW"/>
</dbReference>
<name>A0A482MHE2_9CAUD</name>
<organism evidence="1 2">
    <name type="scientific">Nodularia phage vB_NspS-kac65v161</name>
    <dbReference type="NCBI Taxonomy" id="2557580"/>
    <lineage>
        <taxon>Viruses</taxon>
        <taxon>Duplodnaviria</taxon>
        <taxon>Heunggongvirae</taxon>
        <taxon>Uroviricota</taxon>
        <taxon>Caudoviricetes</taxon>
        <taxon>Ravarandavirus</taxon>
        <taxon>Ravarandavirus kac65v151</taxon>
    </lineage>
</organism>
<keyword evidence="1" id="KW-0378">Hydrolase</keyword>
<dbReference type="EMBL" id="MK605243">
    <property type="protein sequence ID" value="QBQ73387.1"/>
    <property type="molecule type" value="Genomic_DNA"/>
</dbReference>
<protein>
    <submittedName>
        <fullName evidence="1">ATP-dependent DNA helicase</fullName>
    </submittedName>
</protein>
<proteinExistence type="predicted"/>
<dbReference type="InterPro" id="IPR027417">
    <property type="entry name" value="P-loop_NTPase"/>
</dbReference>
<keyword evidence="1" id="KW-0547">Nucleotide-binding</keyword>
<dbReference type="Proteomes" id="UP000310326">
    <property type="component" value="Segment"/>
</dbReference>
<dbReference type="Pfam" id="PF13245">
    <property type="entry name" value="AAA_19"/>
    <property type="match status" value="1"/>
</dbReference>
<dbReference type="Gene3D" id="3.40.50.300">
    <property type="entry name" value="P-loop containing nucleotide triphosphate hydrolases"/>
    <property type="match status" value="2"/>
</dbReference>
<reference evidence="1 2" key="1">
    <citation type="submission" date="2019-03" db="EMBL/GenBank/DDBJ databases">
        <title>Diversity and diversification of Nodularia spumigena cyanophages in the Baltic Sea.</title>
        <authorList>
            <person name="Sulcius S."/>
            <person name="Holmfeldt K."/>
            <person name="Simoliunas E."/>
        </authorList>
    </citation>
    <scope>NUCLEOTIDE SEQUENCE [LARGE SCALE GENOMIC DNA]</scope>
</reference>
<keyword evidence="1" id="KW-0067">ATP-binding</keyword>
<accession>A0A482MHE2</accession>
<dbReference type="SUPFAM" id="SSF52540">
    <property type="entry name" value="P-loop containing nucleoside triphosphate hydrolases"/>
    <property type="match status" value="2"/>
</dbReference>
<sequence>MQSTQIKPDIKLNWQQQQALEFVVDQVLNSPNKYIGLYGTAGTGKTVTARYILEVLASRMDKDRFLAITPTNSACKTLNKSFKGGTTRPDVITIASALRKKMVITESGGQDFVIEDEPSINDPFGDRYNPLEKVELLLGDELSMASKYDMQKINDNLSYRAKVLVMMDIYQLFPPNENSIYAQEMVGNNFYQLTKTERYAEGSNIYKVITAAQQAVEHKNFNFNIMSAFPNSFPDGDKGAGYFVHGNENLGVMSFARQVKLMLAAQSWDYTRCVCWRNKIVDRVNFAVRQAIVPYGDQRSATPGELFITTGVVKRSAKGLETTLYQTATQLVIEQANPRKIADNDGDEWIIWDAVVYDPDDDIFNKPVHHNVTILDQYDRERFEAKLNNLGNSITIAAKEFGYKSFNWWKVYNHKEAFMSLVDPVRPSYAVTGYNAQGKSYKVMYVNYWHDIRFDRRDPDRRNRTVFVGASRATKQLNIF</sequence>
<evidence type="ECO:0000313" key="2">
    <source>
        <dbReference type="Proteomes" id="UP000310326"/>
    </source>
</evidence>
<evidence type="ECO:0000313" key="1">
    <source>
        <dbReference type="EMBL" id="QBQ73387.1"/>
    </source>
</evidence>